<name>A0A1B6HTS7_9HEMI</name>
<proteinExistence type="predicted"/>
<reference evidence="2" key="1">
    <citation type="submission" date="2015-11" db="EMBL/GenBank/DDBJ databases">
        <title>De novo transcriptome assembly of four potential Pierce s Disease insect vectors from Arizona vineyards.</title>
        <authorList>
            <person name="Tassone E.E."/>
        </authorList>
    </citation>
    <scope>NUCLEOTIDE SEQUENCE</scope>
</reference>
<gene>
    <name evidence="2" type="ORF">g.3224</name>
</gene>
<sequence length="147" mass="16245">NKTPVSSKSNNEKICTEDMLDVDNLPIQKQLIERTIKDIIEPTVSEVLKKLNVPPTSHDEIDNNGAVTGRSHSDLVKPSFILQTKHSHWKECDKVVLDKVVVDSSNQTEAEKQSVHIQVAPSLVGSTSEKSISAVRQTSARDVFETS</sequence>
<organism evidence="2">
    <name type="scientific">Homalodisca liturata</name>
    <dbReference type="NCBI Taxonomy" id="320908"/>
    <lineage>
        <taxon>Eukaryota</taxon>
        <taxon>Metazoa</taxon>
        <taxon>Ecdysozoa</taxon>
        <taxon>Arthropoda</taxon>
        <taxon>Hexapoda</taxon>
        <taxon>Insecta</taxon>
        <taxon>Pterygota</taxon>
        <taxon>Neoptera</taxon>
        <taxon>Paraneoptera</taxon>
        <taxon>Hemiptera</taxon>
        <taxon>Auchenorrhyncha</taxon>
        <taxon>Membracoidea</taxon>
        <taxon>Cicadellidae</taxon>
        <taxon>Cicadellinae</taxon>
        <taxon>Proconiini</taxon>
        <taxon>Homalodisca</taxon>
    </lineage>
</organism>
<dbReference type="EMBL" id="GECU01029634">
    <property type="protein sequence ID" value="JAS78072.1"/>
    <property type="molecule type" value="Transcribed_RNA"/>
</dbReference>
<protein>
    <submittedName>
        <fullName evidence="2">Uncharacterized protein</fullName>
    </submittedName>
</protein>
<feature type="compositionally biased region" description="Polar residues" evidence="1">
    <location>
        <begin position="128"/>
        <end position="141"/>
    </location>
</feature>
<dbReference type="AlphaFoldDB" id="A0A1B6HTS7"/>
<feature type="non-terminal residue" evidence="2">
    <location>
        <position position="1"/>
    </location>
</feature>
<evidence type="ECO:0000313" key="2">
    <source>
        <dbReference type="EMBL" id="JAS78072.1"/>
    </source>
</evidence>
<accession>A0A1B6HTS7</accession>
<evidence type="ECO:0000256" key="1">
    <source>
        <dbReference type="SAM" id="MobiDB-lite"/>
    </source>
</evidence>
<feature type="region of interest" description="Disordered" evidence="1">
    <location>
        <begin position="128"/>
        <end position="147"/>
    </location>
</feature>
<feature type="non-terminal residue" evidence="2">
    <location>
        <position position="147"/>
    </location>
</feature>